<dbReference type="InterPro" id="IPR024952">
    <property type="entry name" value="LPP20-like_dom"/>
</dbReference>
<dbReference type="RefSeq" id="WP_036254934.1">
    <property type="nucleotide sequence ID" value="NZ_LT906446.1"/>
</dbReference>
<dbReference type="EMBL" id="LT906446">
    <property type="protein sequence ID" value="SNV05118.1"/>
    <property type="molecule type" value="Genomic_DNA"/>
</dbReference>
<evidence type="ECO:0000259" key="2">
    <source>
        <dbReference type="Pfam" id="PF02169"/>
    </source>
</evidence>
<keyword evidence="1" id="KW-0732">Signal</keyword>
<feature type="domain" description="Lipoprotein LPP20-like" evidence="2">
    <location>
        <begin position="63"/>
        <end position="132"/>
    </location>
</feature>
<keyword evidence="4" id="KW-1185">Reference proteome</keyword>
<feature type="signal peptide" evidence="1">
    <location>
        <begin position="1"/>
        <end position="20"/>
    </location>
</feature>
<reference evidence="3 4" key="1">
    <citation type="submission" date="2017-06" db="EMBL/GenBank/DDBJ databases">
        <authorList>
            <consortium name="Pathogen Informatics"/>
        </authorList>
    </citation>
    <scope>NUCLEOTIDE SEQUENCE [LARGE SCALE GENOMIC DNA]</scope>
    <source>
        <strain evidence="3 4">NCTC10570</strain>
    </source>
</reference>
<accession>A0A239U6Q6</accession>
<dbReference type="eggNOG" id="COG3018">
    <property type="taxonomic scope" value="Bacteria"/>
</dbReference>
<proteinExistence type="predicted"/>
<protein>
    <submittedName>
        <fullName evidence="3">Protein of uncharacterized function, DUF400</fullName>
    </submittedName>
</protein>
<dbReference type="Pfam" id="PF02169">
    <property type="entry name" value="LPP20"/>
    <property type="match status" value="1"/>
</dbReference>
<organism evidence="3 4">
    <name type="scientific">Megamonas hypermegale</name>
    <dbReference type="NCBI Taxonomy" id="158847"/>
    <lineage>
        <taxon>Bacteria</taxon>
        <taxon>Bacillati</taxon>
        <taxon>Bacillota</taxon>
        <taxon>Negativicutes</taxon>
        <taxon>Selenomonadales</taxon>
        <taxon>Selenomonadaceae</taxon>
        <taxon>Megamonas</taxon>
    </lineage>
</organism>
<dbReference type="GeneID" id="78508082"/>
<dbReference type="Proteomes" id="UP000215383">
    <property type="component" value="Chromosome 1"/>
</dbReference>
<feature type="chain" id="PRO_5039719955" evidence="1">
    <location>
        <begin position="21"/>
        <end position="294"/>
    </location>
</feature>
<sequence length="294" mass="32130">MKKTLIVLTSAALFSFGASILPVNTYFAPVKAEAQYQNPAYAQTETITADGYGVLPPNKPFGQAKLMARRAAVVEAQRNLLETVKDVAIDSETNVEMSMTLNDTIHSKVSGVIRGARVVDEEYIREDGIYRVTMSVPMYGDGSLGQVVFDNVIGNNQKVPVPAPSPTYNPNTSQINGNYTGLVIRARGAGLVRTFCPAIYDTSGRAIYGVYNVDKKYAIDYGVVGYAKGQQGWDTVRMGTSRAGSNPLVVDIVEVRQRVANKCDVVISVEDADRILAENRHSHFLDNYAVMFEI</sequence>
<evidence type="ECO:0000313" key="3">
    <source>
        <dbReference type="EMBL" id="SNV05118.1"/>
    </source>
</evidence>
<gene>
    <name evidence="3" type="ORF">SAMEA4364220_02101</name>
</gene>
<evidence type="ECO:0000256" key="1">
    <source>
        <dbReference type="SAM" id="SignalP"/>
    </source>
</evidence>
<dbReference type="AlphaFoldDB" id="A0A239U6Q6"/>
<name>A0A239U6Q6_9FIRM</name>
<evidence type="ECO:0000313" key="4">
    <source>
        <dbReference type="Proteomes" id="UP000215383"/>
    </source>
</evidence>